<comment type="cofactor">
    <cofactor evidence="1 6">
        <name>heme</name>
        <dbReference type="ChEBI" id="CHEBI:30413"/>
    </cofactor>
</comment>
<dbReference type="InterPro" id="IPR050121">
    <property type="entry name" value="Cytochrome_P450_monoxygenase"/>
</dbReference>
<dbReference type="Gene3D" id="1.10.630.10">
    <property type="entry name" value="Cytochrome P450"/>
    <property type="match status" value="1"/>
</dbReference>
<keyword evidence="4 7" id="KW-0560">Oxidoreductase</keyword>
<name>A0AA38WX58_9EURO</name>
<evidence type="ECO:0000256" key="4">
    <source>
        <dbReference type="ARBA" id="ARBA00023002"/>
    </source>
</evidence>
<dbReference type="PRINTS" id="PR00463">
    <property type="entry name" value="EP450I"/>
</dbReference>
<dbReference type="EMBL" id="JAPDRK010000024">
    <property type="protein sequence ID" value="KAJ9602769.1"/>
    <property type="molecule type" value="Genomic_DNA"/>
</dbReference>
<gene>
    <name evidence="8" type="ORF">H2200_012549</name>
</gene>
<keyword evidence="6 7" id="KW-0349">Heme</keyword>
<dbReference type="PANTHER" id="PTHR24305:SF166">
    <property type="entry name" value="CYTOCHROME P450 12A4, MITOCHONDRIAL-RELATED"/>
    <property type="match status" value="1"/>
</dbReference>
<organism evidence="8 9">
    <name type="scientific">Cladophialophora chaetospira</name>
    <dbReference type="NCBI Taxonomy" id="386627"/>
    <lineage>
        <taxon>Eukaryota</taxon>
        <taxon>Fungi</taxon>
        <taxon>Dikarya</taxon>
        <taxon>Ascomycota</taxon>
        <taxon>Pezizomycotina</taxon>
        <taxon>Eurotiomycetes</taxon>
        <taxon>Chaetothyriomycetidae</taxon>
        <taxon>Chaetothyriales</taxon>
        <taxon>Herpotrichiellaceae</taxon>
        <taxon>Cladophialophora</taxon>
    </lineage>
</organism>
<protein>
    <recommendedName>
        <fullName evidence="10">Cytochrome P450</fullName>
    </recommendedName>
</protein>
<keyword evidence="9" id="KW-1185">Reference proteome</keyword>
<evidence type="ECO:0000256" key="6">
    <source>
        <dbReference type="PIRSR" id="PIRSR602401-1"/>
    </source>
</evidence>
<dbReference type="Pfam" id="PF00067">
    <property type="entry name" value="p450"/>
    <property type="match status" value="1"/>
</dbReference>
<comment type="caution">
    <text evidence="8">The sequence shown here is derived from an EMBL/GenBank/DDBJ whole genome shotgun (WGS) entry which is preliminary data.</text>
</comment>
<evidence type="ECO:0000256" key="3">
    <source>
        <dbReference type="ARBA" id="ARBA00022723"/>
    </source>
</evidence>
<feature type="binding site" description="axial binding residue" evidence="6">
    <location>
        <position position="434"/>
    </location>
    <ligand>
        <name>heme</name>
        <dbReference type="ChEBI" id="CHEBI:30413"/>
    </ligand>
    <ligandPart>
        <name>Fe</name>
        <dbReference type="ChEBI" id="CHEBI:18248"/>
    </ligandPart>
</feature>
<comment type="similarity">
    <text evidence="2 7">Belongs to the cytochrome P450 family.</text>
</comment>
<dbReference type="PROSITE" id="PS00086">
    <property type="entry name" value="CYTOCHROME_P450"/>
    <property type="match status" value="1"/>
</dbReference>
<dbReference type="GO" id="GO:0005506">
    <property type="term" value="F:iron ion binding"/>
    <property type="evidence" value="ECO:0007669"/>
    <property type="project" value="InterPro"/>
</dbReference>
<dbReference type="SUPFAM" id="SSF48264">
    <property type="entry name" value="Cytochrome P450"/>
    <property type="match status" value="1"/>
</dbReference>
<dbReference type="PANTHER" id="PTHR24305">
    <property type="entry name" value="CYTOCHROME P450"/>
    <property type="match status" value="1"/>
</dbReference>
<dbReference type="AlphaFoldDB" id="A0AA38WX58"/>
<keyword evidence="7" id="KW-0503">Monooxygenase</keyword>
<evidence type="ECO:0008006" key="10">
    <source>
        <dbReference type="Google" id="ProtNLM"/>
    </source>
</evidence>
<evidence type="ECO:0000256" key="7">
    <source>
        <dbReference type="RuleBase" id="RU000461"/>
    </source>
</evidence>
<dbReference type="InterPro" id="IPR002401">
    <property type="entry name" value="Cyt_P450_E_grp-I"/>
</dbReference>
<reference evidence="8" key="1">
    <citation type="submission" date="2022-10" db="EMBL/GenBank/DDBJ databases">
        <title>Culturing micro-colonial fungi from biological soil crusts in the Mojave desert and describing Neophaeococcomyces mojavensis, and introducing the new genera and species Taxawa tesnikishii.</title>
        <authorList>
            <person name="Kurbessoian T."/>
            <person name="Stajich J.E."/>
        </authorList>
    </citation>
    <scope>NUCLEOTIDE SEQUENCE</scope>
    <source>
        <strain evidence="8">TK_41</strain>
    </source>
</reference>
<keyword evidence="5 6" id="KW-0408">Iron</keyword>
<dbReference type="CDD" id="cd11062">
    <property type="entry name" value="CYP58-like"/>
    <property type="match status" value="1"/>
</dbReference>
<dbReference type="InterPro" id="IPR036396">
    <property type="entry name" value="Cyt_P450_sf"/>
</dbReference>
<evidence type="ECO:0000256" key="5">
    <source>
        <dbReference type="ARBA" id="ARBA00023004"/>
    </source>
</evidence>
<dbReference type="InterPro" id="IPR001128">
    <property type="entry name" value="Cyt_P450"/>
</dbReference>
<evidence type="ECO:0000313" key="9">
    <source>
        <dbReference type="Proteomes" id="UP001172673"/>
    </source>
</evidence>
<sequence>MFVILRAIYRLTLHPLAKFPGPFWARITSIYGMSYDLTNDRGTNPKWIESANLGEGPIIRTHPHVLHVRDLDSYNQIFRAMTPFDKHRDQYQAKFTEGFFNIGSSKVVKPYKDVYQPYFSKSSITRMEPLIHETLNTFLGKLDSASKEDGKVVDLTFGFRCLTSDTIMRYCFADEGFQTLESKEFRSPLIVKLEQFFDTIMPIIYFPKTMTWLTNQLGKLSDATQDKVAPGLAATNYIMDECKKKITTILENGGSQSTFPTIFDSWADQSKRKTEWIPSIYQLTCDAFTMFAAGTDTTAHTLTIGTWYLMKNPTMLAKLRNELRTAIPNPDSNSLKPAWELEKLPYLNGIVKESIRLGYGVPGRLARKVPAGGAIFHDQRAPAGYAICSTAYSIHMNESYFANAPEFQPERWLGDDKLELDKKLVSFSRGTRSCLGMNMAYAEMYLTFAYLFSRFDLKPTRTVAEDIEGWKDCFLPRVRKHLEVTISPATD</sequence>
<dbReference type="GO" id="GO:0016705">
    <property type="term" value="F:oxidoreductase activity, acting on paired donors, with incorporation or reduction of molecular oxygen"/>
    <property type="evidence" value="ECO:0007669"/>
    <property type="project" value="InterPro"/>
</dbReference>
<dbReference type="PRINTS" id="PR00385">
    <property type="entry name" value="P450"/>
</dbReference>
<dbReference type="Proteomes" id="UP001172673">
    <property type="component" value="Unassembled WGS sequence"/>
</dbReference>
<dbReference type="InterPro" id="IPR017972">
    <property type="entry name" value="Cyt_P450_CS"/>
</dbReference>
<evidence type="ECO:0000313" key="8">
    <source>
        <dbReference type="EMBL" id="KAJ9602769.1"/>
    </source>
</evidence>
<accession>A0AA38WX58</accession>
<dbReference type="GO" id="GO:0004497">
    <property type="term" value="F:monooxygenase activity"/>
    <property type="evidence" value="ECO:0007669"/>
    <property type="project" value="UniProtKB-KW"/>
</dbReference>
<proteinExistence type="inferred from homology"/>
<keyword evidence="3 6" id="KW-0479">Metal-binding</keyword>
<dbReference type="GO" id="GO:0020037">
    <property type="term" value="F:heme binding"/>
    <property type="evidence" value="ECO:0007669"/>
    <property type="project" value="InterPro"/>
</dbReference>
<evidence type="ECO:0000256" key="2">
    <source>
        <dbReference type="ARBA" id="ARBA00010617"/>
    </source>
</evidence>
<evidence type="ECO:0000256" key="1">
    <source>
        <dbReference type="ARBA" id="ARBA00001971"/>
    </source>
</evidence>